<dbReference type="GO" id="GO:0006511">
    <property type="term" value="P:ubiquitin-dependent protein catabolic process"/>
    <property type="evidence" value="ECO:0007669"/>
    <property type="project" value="InterPro"/>
</dbReference>
<proteinExistence type="predicted"/>
<dbReference type="PANTHER" id="PTHR12710">
    <property type="entry name" value="NUCLEAR PROTEIN LOCALIZATION 4"/>
    <property type="match status" value="1"/>
</dbReference>
<keyword evidence="3" id="KW-1185">Reference proteome</keyword>
<feature type="chain" id="PRO_5035282787" evidence="1">
    <location>
        <begin position="18"/>
        <end position="429"/>
    </location>
</feature>
<dbReference type="GO" id="GO:0043130">
    <property type="term" value="F:ubiquitin binding"/>
    <property type="evidence" value="ECO:0007669"/>
    <property type="project" value="TreeGrafter"/>
</dbReference>
<name>A0A8J2WUN7_9STRA</name>
<feature type="signal peptide" evidence="1">
    <location>
        <begin position="1"/>
        <end position="17"/>
    </location>
</feature>
<evidence type="ECO:0000313" key="2">
    <source>
        <dbReference type="EMBL" id="CAH0366280.1"/>
    </source>
</evidence>
<evidence type="ECO:0000256" key="1">
    <source>
        <dbReference type="SAM" id="SignalP"/>
    </source>
</evidence>
<keyword evidence="1" id="KW-0732">Signal</keyword>
<organism evidence="2 3">
    <name type="scientific">Pelagomonas calceolata</name>
    <dbReference type="NCBI Taxonomy" id="35677"/>
    <lineage>
        <taxon>Eukaryota</taxon>
        <taxon>Sar</taxon>
        <taxon>Stramenopiles</taxon>
        <taxon>Ochrophyta</taxon>
        <taxon>Pelagophyceae</taxon>
        <taxon>Pelagomonadales</taxon>
        <taxon>Pelagomonadaceae</taxon>
        <taxon>Pelagomonas</taxon>
    </lineage>
</organism>
<protein>
    <submittedName>
        <fullName evidence="2">Uncharacterized protein</fullName>
    </submittedName>
</protein>
<dbReference type="PANTHER" id="PTHR12710:SF0">
    <property type="entry name" value="NUCLEAR PROTEIN LOCALIZATION PROTEIN 4 HOMOLOG"/>
    <property type="match status" value="1"/>
</dbReference>
<dbReference type="GO" id="GO:0005634">
    <property type="term" value="C:nucleus"/>
    <property type="evidence" value="ECO:0007669"/>
    <property type="project" value="TreeGrafter"/>
</dbReference>
<dbReference type="Proteomes" id="UP000789595">
    <property type="component" value="Unassembled WGS sequence"/>
</dbReference>
<evidence type="ECO:0000313" key="3">
    <source>
        <dbReference type="Proteomes" id="UP000789595"/>
    </source>
</evidence>
<comment type="caution">
    <text evidence="2">The sequence shown here is derived from an EMBL/GenBank/DDBJ whole genome shotgun (WGS) entry which is preliminary data.</text>
</comment>
<dbReference type="GO" id="GO:0031625">
    <property type="term" value="F:ubiquitin protein ligase binding"/>
    <property type="evidence" value="ECO:0007669"/>
    <property type="project" value="TreeGrafter"/>
</dbReference>
<accession>A0A8J2WUN7</accession>
<gene>
    <name evidence="2" type="ORF">PECAL_1P27620</name>
</gene>
<sequence length="429" mass="46444">MQLLKLAVAALASLAAATTPKSGKPTILRVKKSDGAVKRVAFDGAATLDELCERAHADELFSDDACTRACTADDLVHGAVVYERPMEKEEEPEEAAAEAFFSPYPELQKKSSLRAKRRQKNLRANTWKELLREREGVFYVKSFERVCDMCRLSQDCVEELSGRGAHAAWLIGRRGVRKENATTFAETAYQCGVKDDDVFEIAQLCGLEVVGVAVVRADADGDDKSILLTPYEVALVSELQVEAMRRCDDLKRPFSFPTLIIAPRSSGGLATEAFEASELTVQMAAERVLELSGDQPTEADARVRTRDVVVVDREDAKDIDARFLYRAVPVGTLSTNPILSSAFHLTSKAKAKKREQALAAHLRGASGKKALTKKLLDIGALVAARGILAKGDVSAACAVAKQRRTDPGAVLPTKVRAAVEAWLATVSGG</sequence>
<dbReference type="InterPro" id="IPR016563">
    <property type="entry name" value="Npl4"/>
</dbReference>
<reference evidence="2" key="1">
    <citation type="submission" date="2021-11" db="EMBL/GenBank/DDBJ databases">
        <authorList>
            <consortium name="Genoscope - CEA"/>
            <person name="William W."/>
        </authorList>
    </citation>
    <scope>NUCLEOTIDE SEQUENCE</scope>
</reference>
<dbReference type="AlphaFoldDB" id="A0A8J2WUN7"/>
<dbReference type="EMBL" id="CAKKNE010000001">
    <property type="protein sequence ID" value="CAH0366280.1"/>
    <property type="molecule type" value="Genomic_DNA"/>
</dbReference>